<dbReference type="Proteomes" id="UP000037035">
    <property type="component" value="Unassembled WGS sequence"/>
</dbReference>
<feature type="region of interest" description="Disordered" evidence="2">
    <location>
        <begin position="74"/>
        <end position="104"/>
    </location>
</feature>
<keyword evidence="1" id="KW-0175">Coiled coil</keyword>
<feature type="compositionally biased region" description="Polar residues" evidence="2">
    <location>
        <begin position="284"/>
        <end position="299"/>
    </location>
</feature>
<evidence type="ECO:0000256" key="1">
    <source>
        <dbReference type="SAM" id="Coils"/>
    </source>
</evidence>
<evidence type="ECO:0000256" key="2">
    <source>
        <dbReference type="SAM" id="MobiDB-lite"/>
    </source>
</evidence>
<sequence length="684" mass="76585">MTNIDPSLPTEEQPDCHHQQQQQQQQRKRTRHLSPNNNNTPSTAHLTHHELSSLDPTLSAINDSMAADSTNLLRHAHTPKRKRDTDLPEQPAIDQDNNDDNRPSLDTLQLAHLITSIQAHPAQSPTSVPIENASNSHLESYNSLPNYLLQPPPTVEPEWKEKFEILLNPLKMEISRLRSRIEILEDERLVMAREITSLKGSLNIPSDLPTSRSFAASTHQTPLPARDLSRPAAATILNNSTLNHTLDIPVGPLPEIGTSQANLNHRAAVAQTPSGAKPGIPQPIINQSSKFETGLSSRRQSTRKKSEAGSHPFNTPPSSTPSQATSNRAKHRKPELSRTVRATVFRLMGVSSSHSPISSDTGLSNESCKFGNEKSRAYHGYTTSPCFPEYTSGELFDPVTNTKVWRWDWSKTIRQSQNNTNFAKEIRNVIAREAADPVRPMHTEVPPSDWLYLDDAIDSAYTNMRRERDNLIDPNKMVKKEVHRARNKKRGLKEDKYKRRRKALDEYRADPHSFGQRLREADLRLAEKPTCVGPNGAVGNGKGSGGDEEDKLRNDEDDERWDDALDIKYMSSEDEANVNDFENPIPIGTDKADNTLATSDKVFAICRPTWRSEQVQNLFSVLDTIKQPERAYRRVMGPVRHVRPPLGTPSWMINEASSSLDCSGPPLDSPCIKPGSQPTQISNF</sequence>
<feature type="region of interest" description="Disordered" evidence="2">
    <location>
        <begin position="528"/>
        <end position="558"/>
    </location>
</feature>
<protein>
    <submittedName>
        <fullName evidence="3">Uncharacterized protein</fullName>
    </submittedName>
</protein>
<accession>A0A0L6V9J8</accession>
<dbReference type="VEuPathDB" id="FungiDB:VP01_2152g10"/>
<feature type="region of interest" description="Disordered" evidence="2">
    <location>
        <begin position="1"/>
        <end position="45"/>
    </location>
</feature>
<reference evidence="3 4" key="1">
    <citation type="submission" date="2015-08" db="EMBL/GenBank/DDBJ databases">
        <title>Next Generation Sequencing and Analysis of the Genome of Puccinia sorghi L Schw, the Causal Agent of Maize Common Rust.</title>
        <authorList>
            <person name="Rochi L."/>
            <person name="Burguener G."/>
            <person name="Darino M."/>
            <person name="Turjanski A."/>
            <person name="Kreff E."/>
            <person name="Dieguez M.J."/>
            <person name="Sacco F."/>
        </authorList>
    </citation>
    <scope>NUCLEOTIDE SEQUENCE [LARGE SCALE GENOMIC DNA]</scope>
    <source>
        <strain evidence="3 4">RO10H11247</strain>
    </source>
</reference>
<name>A0A0L6V9J8_9BASI</name>
<evidence type="ECO:0000313" key="4">
    <source>
        <dbReference type="Proteomes" id="UP000037035"/>
    </source>
</evidence>
<organism evidence="3 4">
    <name type="scientific">Puccinia sorghi</name>
    <dbReference type="NCBI Taxonomy" id="27349"/>
    <lineage>
        <taxon>Eukaryota</taxon>
        <taxon>Fungi</taxon>
        <taxon>Dikarya</taxon>
        <taxon>Basidiomycota</taxon>
        <taxon>Pucciniomycotina</taxon>
        <taxon>Pucciniomycetes</taxon>
        <taxon>Pucciniales</taxon>
        <taxon>Pucciniaceae</taxon>
        <taxon>Puccinia</taxon>
    </lineage>
</organism>
<proteinExistence type="predicted"/>
<comment type="caution">
    <text evidence="3">The sequence shown here is derived from an EMBL/GenBank/DDBJ whole genome shotgun (WGS) entry which is preliminary data.</text>
</comment>
<feature type="region of interest" description="Disordered" evidence="2">
    <location>
        <begin position="206"/>
        <end position="228"/>
    </location>
</feature>
<keyword evidence="4" id="KW-1185">Reference proteome</keyword>
<gene>
    <name evidence="3" type="ORF">VP01_2152g10</name>
</gene>
<dbReference type="AlphaFoldDB" id="A0A0L6V9J8"/>
<feature type="compositionally biased region" description="Polar residues" evidence="2">
    <location>
        <begin position="206"/>
        <end position="221"/>
    </location>
</feature>
<feature type="region of interest" description="Disordered" evidence="2">
    <location>
        <begin position="657"/>
        <end position="684"/>
    </location>
</feature>
<feature type="coiled-coil region" evidence="1">
    <location>
        <begin position="167"/>
        <end position="194"/>
    </location>
</feature>
<dbReference type="EMBL" id="LAVV01007006">
    <property type="protein sequence ID" value="KNZ57461.1"/>
    <property type="molecule type" value="Genomic_DNA"/>
</dbReference>
<feature type="region of interest" description="Disordered" evidence="2">
    <location>
        <begin position="269"/>
        <end position="338"/>
    </location>
</feature>
<dbReference type="OrthoDB" id="2502708at2759"/>
<evidence type="ECO:0000313" key="3">
    <source>
        <dbReference type="EMBL" id="KNZ57461.1"/>
    </source>
</evidence>
<feature type="compositionally biased region" description="Polar residues" evidence="2">
    <location>
        <begin position="33"/>
        <end position="45"/>
    </location>
</feature>